<protein>
    <recommendedName>
        <fullName evidence="4">Xylanolytic transcriptional activator regulatory domain-containing protein</fullName>
    </recommendedName>
</protein>
<dbReference type="CDD" id="cd12148">
    <property type="entry name" value="fungal_TF_MHR"/>
    <property type="match status" value="1"/>
</dbReference>
<dbReference type="GO" id="GO:0005634">
    <property type="term" value="C:nucleus"/>
    <property type="evidence" value="ECO:0007669"/>
    <property type="project" value="UniProtKB-SubCell"/>
</dbReference>
<dbReference type="InterPro" id="IPR007219">
    <property type="entry name" value="XnlR_reg_dom"/>
</dbReference>
<evidence type="ECO:0000256" key="1">
    <source>
        <dbReference type="ARBA" id="ARBA00004123"/>
    </source>
</evidence>
<evidence type="ECO:0000313" key="6">
    <source>
        <dbReference type="Proteomes" id="UP000053392"/>
    </source>
</evidence>
<organism evidence="5 6">
    <name type="scientific">Cryptococcus deuterogattii Ram5</name>
    <dbReference type="NCBI Taxonomy" id="1296110"/>
    <lineage>
        <taxon>Eukaryota</taxon>
        <taxon>Fungi</taxon>
        <taxon>Dikarya</taxon>
        <taxon>Basidiomycota</taxon>
        <taxon>Agaricomycotina</taxon>
        <taxon>Tremellomycetes</taxon>
        <taxon>Tremellales</taxon>
        <taxon>Cryptococcaceae</taxon>
        <taxon>Cryptococcus</taxon>
        <taxon>Cryptococcus gattii species complex</taxon>
    </lineage>
</organism>
<dbReference type="OrthoDB" id="3364175at2759"/>
<feature type="compositionally biased region" description="Polar residues" evidence="3">
    <location>
        <begin position="118"/>
        <end position="130"/>
    </location>
</feature>
<feature type="region of interest" description="Disordered" evidence="3">
    <location>
        <begin position="594"/>
        <end position="688"/>
    </location>
</feature>
<evidence type="ECO:0000259" key="4">
    <source>
        <dbReference type="Pfam" id="PF04082"/>
    </source>
</evidence>
<feature type="compositionally biased region" description="Low complexity" evidence="3">
    <location>
        <begin position="606"/>
        <end position="627"/>
    </location>
</feature>
<feature type="region of interest" description="Disordered" evidence="3">
    <location>
        <begin position="53"/>
        <end position="81"/>
    </location>
</feature>
<evidence type="ECO:0000256" key="2">
    <source>
        <dbReference type="ARBA" id="ARBA00023242"/>
    </source>
</evidence>
<reference evidence="5 6" key="1">
    <citation type="submission" date="2015-01" db="EMBL/GenBank/DDBJ databases">
        <title>The Genome Sequence of Cryptococcus gattii Ram5.</title>
        <authorList>
            <consortium name="The Broad Institute Genomics Platform"/>
            <person name="Cuomo C."/>
            <person name="Litvintseva A."/>
            <person name="Chen Y."/>
            <person name="Heitman J."/>
            <person name="Sun S."/>
            <person name="Springer D."/>
            <person name="Dromer F."/>
            <person name="Young S."/>
            <person name="Zeng Q."/>
            <person name="Gargeya S."/>
            <person name="Abouelleil A."/>
            <person name="Alvarado L."/>
            <person name="Chapman S.B."/>
            <person name="Gainer-Dewar J."/>
            <person name="Goldberg J."/>
            <person name="Griggs A."/>
            <person name="Gujja S."/>
            <person name="Hansen M."/>
            <person name="Howarth C."/>
            <person name="Imamovic A."/>
            <person name="Larimer J."/>
            <person name="Murphy C."/>
            <person name="Naylor J."/>
            <person name="Pearson M."/>
            <person name="Priest M."/>
            <person name="Roberts A."/>
            <person name="Saif S."/>
            <person name="Shea T."/>
            <person name="Sykes S."/>
            <person name="Wortman J."/>
            <person name="Nusbaum C."/>
            <person name="Birren B."/>
        </authorList>
    </citation>
    <scope>NUCLEOTIDE SEQUENCE [LARGE SCALE GENOMIC DNA]</scope>
    <source>
        <strain evidence="5 6">Ram5</strain>
    </source>
</reference>
<feature type="compositionally biased region" description="Basic and acidic residues" evidence="3">
    <location>
        <begin position="53"/>
        <end position="64"/>
    </location>
</feature>
<feature type="domain" description="Xylanolytic transcriptional activator regulatory" evidence="4">
    <location>
        <begin position="241"/>
        <end position="401"/>
    </location>
</feature>
<name>A0A0D0V7M4_9TREE</name>
<feature type="region of interest" description="Disordered" evidence="3">
    <location>
        <begin position="1"/>
        <end position="23"/>
    </location>
</feature>
<dbReference type="GO" id="GO:0006351">
    <property type="term" value="P:DNA-templated transcription"/>
    <property type="evidence" value="ECO:0007669"/>
    <property type="project" value="InterPro"/>
</dbReference>
<keyword evidence="2" id="KW-0539">Nucleus</keyword>
<accession>A0A0D0V7M4</accession>
<gene>
    <name evidence="5" type="ORF">I313_02866</name>
</gene>
<proteinExistence type="predicted"/>
<dbReference type="PANTHER" id="PTHR31001">
    <property type="entry name" value="UNCHARACTERIZED TRANSCRIPTIONAL REGULATORY PROTEIN"/>
    <property type="match status" value="1"/>
</dbReference>
<feature type="region of interest" description="Disordered" evidence="3">
    <location>
        <begin position="97"/>
        <end position="132"/>
    </location>
</feature>
<dbReference type="AlphaFoldDB" id="A0A0D0V7M4"/>
<dbReference type="PANTHER" id="PTHR31001:SF90">
    <property type="entry name" value="CENTROMERE DNA-BINDING PROTEIN COMPLEX CBF3 SUBUNIT B"/>
    <property type="match status" value="1"/>
</dbReference>
<dbReference type="HOGENOM" id="CLU_013987_1_1_1"/>
<dbReference type="Proteomes" id="UP000053392">
    <property type="component" value="Unassembled WGS sequence"/>
</dbReference>
<dbReference type="EMBL" id="KN847901">
    <property type="protein sequence ID" value="KIR40920.1"/>
    <property type="molecule type" value="Genomic_DNA"/>
</dbReference>
<comment type="subcellular location">
    <subcellularLocation>
        <location evidence="1">Nucleus</location>
    </subcellularLocation>
</comment>
<dbReference type="InterPro" id="IPR050613">
    <property type="entry name" value="Sec_Metabolite_Reg"/>
</dbReference>
<dbReference type="GO" id="GO:0008270">
    <property type="term" value="F:zinc ion binding"/>
    <property type="evidence" value="ECO:0007669"/>
    <property type="project" value="InterPro"/>
</dbReference>
<evidence type="ECO:0000256" key="3">
    <source>
        <dbReference type="SAM" id="MobiDB-lite"/>
    </source>
</evidence>
<feature type="compositionally biased region" description="Low complexity" evidence="3">
    <location>
        <begin position="669"/>
        <end position="682"/>
    </location>
</feature>
<dbReference type="GO" id="GO:0003677">
    <property type="term" value="F:DNA binding"/>
    <property type="evidence" value="ECO:0007669"/>
    <property type="project" value="InterPro"/>
</dbReference>
<dbReference type="Pfam" id="PF04082">
    <property type="entry name" value="Fungal_trans"/>
    <property type="match status" value="1"/>
</dbReference>
<evidence type="ECO:0000313" key="5">
    <source>
        <dbReference type="EMBL" id="KIR40920.1"/>
    </source>
</evidence>
<sequence>MEEAKLVKISQRPAKRMYSQKDPMLQGHPIAEIDALKNALFGEINDLKRRISQLEKSEGKRRESPSSVNSEREEEGGAEAATTLEFMALGLDRRLESQGRPKTADAGPTPPSSSSSSDNQTYITSGSSRSHLLKESRSPLPESIFNALLPQEVAMSVFDFHTTNVYWQHACIYVREFEAQVQGFYKLAKRGKCDKVDGSWIALFFVLQAISVHQMTDRYAEACNLGSVAIRQQFITAVMDAAMTALHHANFLSRPSMFTCQAIAILGLCGHNVCDSDLLSSLLAIGIKHAQALGLHTLAKRRRGMSSVDLEMGRRVWWSLTMEDWYAIPFRGVWSIHRDHFDTPLPSNCKDEDFHYEDDHTNRPLSVVTISSKLQFSARIASIIQRTFDRLRHTPSHETVQLASMAANELTELISQLPAPSASRPLWVKDMRYYLRISSYHKIIIIYRACLSRHNAGSLSERSTMQRQCVLAAEAIIDELHPSSHFGSPSEECAELPLLWTVPYHVLASCVVLSLDMIERRGENPEIEQQRLIYVKRGQLALERLAETSRIARRGLAVIEHLMKEKEVRGKRKEGSEDMADMVKRIRFDPYLPHPASLSHSHNIPNQSSSTHSHSHSQTNSHSISTNPLGNSRGLTPPHLHLHLNPPPEATPYYSRPHSHSHLRHDTPSHSYPSHHYSSSLSHHPHPPWTQEDINTLLSNLHECVPDVGRLFDGSLGSFGFPLEGGDNDSVFDFGGWAAAGGGDTDFGNGDGPSGSGLGSKTVSASVPASISAATSGSAFGGPGVAPDTWR</sequence>
<keyword evidence="6" id="KW-1185">Reference proteome</keyword>